<dbReference type="RefSeq" id="WP_250063968.1">
    <property type="nucleotide sequence ID" value="NZ_JAMJPK010000013.1"/>
</dbReference>
<proteinExistence type="inferred from homology"/>
<reference evidence="4" key="1">
    <citation type="submission" date="2022-05" db="EMBL/GenBank/DDBJ databases">
        <title>Halomonas geminus sp. nov. and Halomonas llamarensis sp. nov. isolated from high-altitude salars of the Atacama Desert.</title>
        <authorList>
            <person name="Hintersatz C."/>
            <person name="Rojas L.A."/>
            <person name="Wei T.-S."/>
            <person name="Kutschke S."/>
            <person name="Lehmann F."/>
            <person name="Jain R."/>
            <person name="Pollmann K."/>
        </authorList>
    </citation>
    <scope>NUCLEOTIDE SEQUENCE</scope>
    <source>
        <strain evidence="4">ATCH28</strain>
    </source>
</reference>
<evidence type="ECO:0000256" key="1">
    <source>
        <dbReference type="ARBA" id="ARBA00009766"/>
    </source>
</evidence>
<name>A0ABT0T686_9GAMM</name>
<feature type="chain" id="PRO_5045877798" evidence="3">
    <location>
        <begin position="24"/>
        <end position="175"/>
    </location>
</feature>
<evidence type="ECO:0000313" key="5">
    <source>
        <dbReference type="Proteomes" id="UP001165369"/>
    </source>
</evidence>
<feature type="signal peptide" evidence="3">
    <location>
        <begin position="1"/>
        <end position="23"/>
    </location>
</feature>
<evidence type="ECO:0000313" key="4">
    <source>
        <dbReference type="EMBL" id="MCL7942302.1"/>
    </source>
</evidence>
<protein>
    <submittedName>
        <fullName evidence="4">Curlin repeat-containing protein</fullName>
    </submittedName>
</protein>
<dbReference type="Proteomes" id="UP001165369">
    <property type="component" value="Unassembled WGS sequence"/>
</dbReference>
<evidence type="ECO:0000256" key="3">
    <source>
        <dbReference type="SAM" id="SignalP"/>
    </source>
</evidence>
<accession>A0ABT0T686</accession>
<dbReference type="InterPro" id="IPR009742">
    <property type="entry name" value="Curlin_rpt"/>
</dbReference>
<comment type="similarity">
    <text evidence="1">Belongs to the CsgA/CsgB family.</text>
</comment>
<dbReference type="Pfam" id="PF07012">
    <property type="entry name" value="Curlin_rpt"/>
    <property type="match status" value="1"/>
</dbReference>
<dbReference type="EMBL" id="JAMJPK010000013">
    <property type="protein sequence ID" value="MCL7942302.1"/>
    <property type="molecule type" value="Genomic_DNA"/>
</dbReference>
<evidence type="ECO:0000256" key="2">
    <source>
        <dbReference type="ARBA" id="ARBA00022729"/>
    </source>
</evidence>
<organism evidence="4 5">
    <name type="scientific">Halomonas gemina</name>
    <dbReference type="NCBI Taxonomy" id="2945105"/>
    <lineage>
        <taxon>Bacteria</taxon>
        <taxon>Pseudomonadati</taxon>
        <taxon>Pseudomonadota</taxon>
        <taxon>Gammaproteobacteria</taxon>
        <taxon>Oceanospirillales</taxon>
        <taxon>Halomonadaceae</taxon>
        <taxon>Halomonas</taxon>
    </lineage>
</organism>
<keyword evidence="2 3" id="KW-0732">Signal</keyword>
<gene>
    <name evidence="4" type="ORF">M8009_18695</name>
</gene>
<keyword evidence="5" id="KW-1185">Reference proteome</keyword>
<sequence>MKSLTSGFIAVILFLCSSANTYAQSSLASIQQVNNNHGEKVRLSRHHDEEALLRHWQRKSGAQQQLSTGNTINLPWGHQIVILQRGDHNAMEYQGVWEKNSVHAQQLGDENQISLYQLGANNDAELAQHGDNNEMTATQRGEHNILTWHQDGDWLPDLNVIQDGSRVQILQQAVP</sequence>
<comment type="caution">
    <text evidence="4">The sequence shown here is derived from an EMBL/GenBank/DDBJ whole genome shotgun (WGS) entry which is preliminary data.</text>
</comment>